<sequence>IGTSPPWNYVVLILLYSINGISTSFVTPTQHTLEKSEVEPSKLHMKLKDAYEQVIGFFRPVTCRYRDEQTLIPCHLGEDLNTTECLENNCCVSVTSIELKCYMPFKDNIQLTFRVLVLVAGGFLILGFLPFCCCVFLQRSGCVNPLRRPTNKVKEIVLKKREQSDDVYSPL</sequence>
<dbReference type="AlphaFoldDB" id="A0A7K9SUB6"/>
<feature type="transmembrane region" description="Helical" evidence="1">
    <location>
        <begin position="115"/>
        <end position="138"/>
    </location>
</feature>
<protein>
    <submittedName>
        <fullName evidence="2">FMR1N protein</fullName>
    </submittedName>
</protein>
<accession>A0A7K9SUB6</accession>
<dbReference type="OrthoDB" id="9837391at2759"/>
<keyword evidence="1" id="KW-0472">Membrane</keyword>
<reference evidence="2 3" key="1">
    <citation type="submission" date="2019-09" db="EMBL/GenBank/DDBJ databases">
        <title>Bird 10,000 Genomes (B10K) Project - Family phase.</title>
        <authorList>
            <person name="Zhang G."/>
        </authorList>
    </citation>
    <scope>NUCLEOTIDE SEQUENCE [LARGE SCALE GENOMIC DNA]</scope>
    <source>
        <strain evidence="2">B10K-DU-001-62</strain>
        <tissue evidence="2">Muscle</tissue>
    </source>
</reference>
<dbReference type="Proteomes" id="UP000566440">
    <property type="component" value="Unassembled WGS sequence"/>
</dbReference>
<dbReference type="InterPro" id="IPR055331">
    <property type="entry name" value="FMR1-like"/>
</dbReference>
<keyword evidence="1" id="KW-1133">Transmembrane helix</keyword>
<comment type="caution">
    <text evidence="2">The sequence shown here is derived from an EMBL/GenBank/DDBJ whole genome shotgun (WGS) entry which is preliminary data.</text>
</comment>
<dbReference type="PANTHER" id="PTHR37360:SF1">
    <property type="entry name" value="FMR1 NEIGHBOR PROTEIN"/>
    <property type="match status" value="1"/>
</dbReference>
<dbReference type="EMBL" id="VWZX01004653">
    <property type="protein sequence ID" value="NXI39744.1"/>
    <property type="molecule type" value="Genomic_DNA"/>
</dbReference>
<feature type="transmembrane region" description="Helical" evidence="1">
    <location>
        <begin position="6"/>
        <end position="26"/>
    </location>
</feature>
<evidence type="ECO:0000256" key="1">
    <source>
        <dbReference type="SAM" id="Phobius"/>
    </source>
</evidence>
<keyword evidence="1" id="KW-0812">Transmembrane</keyword>
<proteinExistence type="predicted"/>
<feature type="non-terminal residue" evidence="2">
    <location>
        <position position="1"/>
    </location>
</feature>
<keyword evidence="3" id="KW-1185">Reference proteome</keyword>
<organism evidence="2 3">
    <name type="scientific">Galbula dea</name>
    <dbReference type="NCBI Taxonomy" id="1109041"/>
    <lineage>
        <taxon>Eukaryota</taxon>
        <taxon>Metazoa</taxon>
        <taxon>Chordata</taxon>
        <taxon>Craniata</taxon>
        <taxon>Vertebrata</taxon>
        <taxon>Euteleostomi</taxon>
        <taxon>Archelosauria</taxon>
        <taxon>Archosauria</taxon>
        <taxon>Dinosauria</taxon>
        <taxon>Saurischia</taxon>
        <taxon>Theropoda</taxon>
        <taxon>Coelurosauria</taxon>
        <taxon>Aves</taxon>
        <taxon>Neognathae</taxon>
        <taxon>Neoaves</taxon>
        <taxon>Telluraves</taxon>
        <taxon>Coraciimorphae</taxon>
        <taxon>Piciformes</taxon>
        <taxon>Galbulidae</taxon>
        <taxon>Galbula</taxon>
    </lineage>
</organism>
<dbReference type="PANTHER" id="PTHR37360">
    <property type="entry name" value="FRAGILE X MENTAL RETARDATION 1 NEIGHBOR PROTEIN"/>
    <property type="match status" value="1"/>
</dbReference>
<gene>
    <name evidence="2" type="primary">Fmr1nb</name>
    <name evidence="2" type="ORF">GALDEA_R01992</name>
</gene>
<evidence type="ECO:0000313" key="2">
    <source>
        <dbReference type="EMBL" id="NXI39744.1"/>
    </source>
</evidence>
<evidence type="ECO:0000313" key="3">
    <source>
        <dbReference type="Proteomes" id="UP000566440"/>
    </source>
</evidence>
<name>A0A7K9SUB6_9PICI</name>
<feature type="non-terminal residue" evidence="2">
    <location>
        <position position="171"/>
    </location>
</feature>